<dbReference type="RefSeq" id="XP_017770069.1">
    <property type="nucleotide sequence ID" value="XM_017914580.1"/>
</dbReference>
<organism evidence="2 3">
    <name type="scientific">Nicrophorus vespilloides</name>
    <name type="common">Boreal carrion beetle</name>
    <dbReference type="NCBI Taxonomy" id="110193"/>
    <lineage>
        <taxon>Eukaryota</taxon>
        <taxon>Metazoa</taxon>
        <taxon>Ecdysozoa</taxon>
        <taxon>Arthropoda</taxon>
        <taxon>Hexapoda</taxon>
        <taxon>Insecta</taxon>
        <taxon>Pterygota</taxon>
        <taxon>Neoptera</taxon>
        <taxon>Endopterygota</taxon>
        <taxon>Coleoptera</taxon>
        <taxon>Polyphaga</taxon>
        <taxon>Staphyliniformia</taxon>
        <taxon>Silphidae</taxon>
        <taxon>Nicrophorinae</taxon>
        <taxon>Nicrophorus</taxon>
    </lineage>
</organism>
<reference evidence="3" key="1">
    <citation type="submission" date="2025-08" db="UniProtKB">
        <authorList>
            <consortium name="RefSeq"/>
        </authorList>
    </citation>
    <scope>IDENTIFICATION</scope>
    <source>
        <tissue evidence="3">Whole Larva</tissue>
    </source>
</reference>
<proteinExistence type="predicted"/>
<sequence length="128" mass="14665">MIFKLAISSLLLLSAFHGAFSNAVQKEDRDVIRNITKAIIDTNKKINNATMFDCTVNFNAAIQPAINSFMNQAKNMDETCRKELKESKCLSSMNKLPSFIQQDFSKIFDKIRKDIQKCYNKYNPISDE</sequence>
<evidence type="ECO:0000256" key="1">
    <source>
        <dbReference type="SAM" id="SignalP"/>
    </source>
</evidence>
<keyword evidence="1" id="KW-0732">Signal</keyword>
<protein>
    <submittedName>
        <fullName evidence="3">Uncharacterized protein LOC108557877</fullName>
    </submittedName>
</protein>
<gene>
    <name evidence="3" type="primary">LOC108557877</name>
</gene>
<dbReference type="GeneID" id="108557877"/>
<name>A0ABM1M669_NICVS</name>
<feature type="signal peptide" evidence="1">
    <location>
        <begin position="1"/>
        <end position="21"/>
    </location>
</feature>
<dbReference type="Proteomes" id="UP000695000">
    <property type="component" value="Unplaced"/>
</dbReference>
<evidence type="ECO:0000313" key="3">
    <source>
        <dbReference type="RefSeq" id="XP_017770069.1"/>
    </source>
</evidence>
<keyword evidence="2" id="KW-1185">Reference proteome</keyword>
<accession>A0ABM1M669</accession>
<evidence type="ECO:0000313" key="2">
    <source>
        <dbReference type="Proteomes" id="UP000695000"/>
    </source>
</evidence>
<feature type="chain" id="PRO_5045861436" evidence="1">
    <location>
        <begin position="22"/>
        <end position="128"/>
    </location>
</feature>